<evidence type="ECO:0000313" key="7">
    <source>
        <dbReference type="Proteomes" id="UP000433382"/>
    </source>
</evidence>
<gene>
    <name evidence="5" type="ORF">DWW27_23290</name>
    <name evidence="1" type="ORF">GAY01_23355</name>
    <name evidence="4" type="ORF">GAY17_23235</name>
    <name evidence="2" type="ORF">GAZ76_22885</name>
    <name evidence="3" type="ORF">GAZ92_23140</name>
</gene>
<evidence type="ECO:0000313" key="9">
    <source>
        <dbReference type="Proteomes" id="UP000470777"/>
    </source>
</evidence>
<dbReference type="Proteomes" id="UP000470952">
    <property type="component" value="Unassembled WGS sequence"/>
</dbReference>
<proteinExistence type="predicted"/>
<dbReference type="EMBL" id="WCZY01000065">
    <property type="protein sequence ID" value="KAB6685238.1"/>
    <property type="molecule type" value="Genomic_DNA"/>
</dbReference>
<evidence type="ECO:0000313" key="2">
    <source>
        <dbReference type="EMBL" id="KAB6653503.1"/>
    </source>
</evidence>
<dbReference type="Proteomes" id="UP000437380">
    <property type="component" value="Unassembled WGS sequence"/>
</dbReference>
<dbReference type="AlphaFoldDB" id="A0A412VC91"/>
<dbReference type="Proteomes" id="UP000285379">
    <property type="component" value="Unassembled WGS sequence"/>
</dbReference>
<comment type="caution">
    <text evidence="5">The sequence shown here is derived from an EMBL/GenBank/DDBJ whole genome shotgun (WGS) entry which is preliminary data.</text>
</comment>
<dbReference type="EMBL" id="WCZM01000070">
    <property type="protein sequence ID" value="KAB3561562.1"/>
    <property type="molecule type" value="Genomic_DNA"/>
</dbReference>
<name>A0A412VC91_PHOVU</name>
<evidence type="ECO:0000313" key="6">
    <source>
        <dbReference type="Proteomes" id="UP000285379"/>
    </source>
</evidence>
<reference evidence="5 6" key="1">
    <citation type="submission" date="2018-08" db="EMBL/GenBank/DDBJ databases">
        <title>A genome reference for cultivated species of the human gut microbiota.</title>
        <authorList>
            <person name="Zou Y."/>
            <person name="Xue W."/>
            <person name="Luo G."/>
        </authorList>
    </citation>
    <scope>NUCLEOTIDE SEQUENCE [LARGE SCALE GENOMIC DNA]</scope>
    <source>
        <strain evidence="5 6">AF14-8</strain>
    </source>
</reference>
<dbReference type="EMBL" id="WDAG01000060">
    <property type="protein sequence ID" value="KAB6653503.1"/>
    <property type="molecule type" value="Genomic_DNA"/>
</dbReference>
<evidence type="ECO:0000313" key="1">
    <source>
        <dbReference type="EMBL" id="KAB3561562.1"/>
    </source>
</evidence>
<accession>A0A412VC91</accession>
<evidence type="ECO:0000313" key="5">
    <source>
        <dbReference type="EMBL" id="RGV02777.1"/>
    </source>
</evidence>
<evidence type="ECO:0000313" key="8">
    <source>
        <dbReference type="Proteomes" id="UP000437380"/>
    </source>
</evidence>
<protein>
    <submittedName>
        <fullName evidence="5">Uncharacterized protein</fullName>
    </submittedName>
</protein>
<dbReference type="Proteomes" id="UP000433382">
    <property type="component" value="Unassembled WGS sequence"/>
</dbReference>
<dbReference type="EMBL" id="QRYT01000113">
    <property type="protein sequence ID" value="RGV02777.1"/>
    <property type="molecule type" value="Genomic_DNA"/>
</dbReference>
<organism evidence="5 6">
    <name type="scientific">Phocaeicola vulgatus</name>
    <name type="common">Bacteroides vulgatus</name>
    <dbReference type="NCBI Taxonomy" id="821"/>
    <lineage>
        <taxon>Bacteria</taxon>
        <taxon>Pseudomonadati</taxon>
        <taxon>Bacteroidota</taxon>
        <taxon>Bacteroidia</taxon>
        <taxon>Bacteroidales</taxon>
        <taxon>Bacteroidaceae</taxon>
        <taxon>Phocaeicola</taxon>
    </lineage>
</organism>
<reference evidence="7 8" key="2">
    <citation type="journal article" date="2019" name="Nat. Med.">
        <title>A library of human gut bacterial isolates paired with longitudinal multiomics data enables mechanistic microbiome research.</title>
        <authorList>
            <person name="Poyet M."/>
            <person name="Groussin M."/>
            <person name="Gibbons S.M."/>
            <person name="Avila-Pacheco J."/>
            <person name="Jiang X."/>
            <person name="Kearney S.M."/>
            <person name="Perrotta A.R."/>
            <person name="Berdy B."/>
            <person name="Zhao S."/>
            <person name="Lieberman T.D."/>
            <person name="Swanson P.K."/>
            <person name="Smith M."/>
            <person name="Roesemann S."/>
            <person name="Alexander J.E."/>
            <person name="Rich S.A."/>
            <person name="Livny J."/>
            <person name="Vlamakis H."/>
            <person name="Clish C."/>
            <person name="Bullock K."/>
            <person name="Deik A."/>
            <person name="Scott J."/>
            <person name="Pierce K.A."/>
            <person name="Xavier R.J."/>
            <person name="Alm E.J."/>
        </authorList>
    </citation>
    <scope>NUCLEOTIDE SEQUENCE [LARGE SCALE GENOMIC DNA]</scope>
    <source>
        <strain evidence="1 7">BIOML-A73</strain>
        <strain evidence="4 8">BIOML-A82</strain>
        <strain evidence="3 9">BIOML-A85</strain>
        <strain evidence="2 10">BIOML-A93</strain>
    </source>
</reference>
<evidence type="ECO:0000313" key="4">
    <source>
        <dbReference type="EMBL" id="KAB6694224.1"/>
    </source>
</evidence>
<dbReference type="RefSeq" id="WP_117710156.1">
    <property type="nucleotide sequence ID" value="NZ_JADMWM010000095.1"/>
</dbReference>
<evidence type="ECO:0000313" key="10">
    <source>
        <dbReference type="Proteomes" id="UP000470952"/>
    </source>
</evidence>
<sequence>MRNKNMLFSELGGFVIYDRLVLNKYLEKNELFDTDILSYFTGTNHGDTVIQKGVVVPILNIPPDYYSIKMVNNVPRESILNISNGWSLYSNSGIVTIVGIGYLKDVTTINLDNSLLFNISKGWYKLNIISYYENSVPTLGLRFIKTKRQPPFHGNIDIDFHFE</sequence>
<dbReference type="Proteomes" id="UP000470777">
    <property type="component" value="Unassembled WGS sequence"/>
</dbReference>
<dbReference type="EMBL" id="WCZV01000067">
    <property type="protein sequence ID" value="KAB6694224.1"/>
    <property type="molecule type" value="Genomic_DNA"/>
</dbReference>
<evidence type="ECO:0000313" key="3">
    <source>
        <dbReference type="EMBL" id="KAB6685238.1"/>
    </source>
</evidence>